<evidence type="ECO:0000256" key="10">
    <source>
        <dbReference type="RuleBase" id="RU000532"/>
    </source>
</evidence>
<evidence type="ECO:0000256" key="7">
    <source>
        <dbReference type="ARBA" id="ARBA00022777"/>
    </source>
</evidence>
<feature type="binding site" evidence="9">
    <location>
        <begin position="59"/>
        <end position="62"/>
    </location>
    <ligand>
        <name>substrate</name>
    </ligand>
</feature>
<feature type="binding site" evidence="9">
    <location>
        <position position="197"/>
    </location>
    <ligand>
        <name>ATP</name>
        <dbReference type="ChEBI" id="CHEBI:30616"/>
    </ligand>
</feature>
<evidence type="ECO:0000313" key="12">
    <source>
        <dbReference type="Proteomes" id="UP000663814"/>
    </source>
</evidence>
<comment type="subcellular location">
    <subcellularLocation>
        <location evidence="9">Cytoplasm</location>
    </subcellularLocation>
</comment>
<dbReference type="InterPro" id="IPR015824">
    <property type="entry name" value="Phosphoglycerate_kinase_N"/>
</dbReference>
<keyword evidence="9" id="KW-0963">Cytoplasm</keyword>
<comment type="caution">
    <text evidence="11">The sequence shown here is derived from an EMBL/GenBank/DDBJ whole genome shotgun (WGS) entry which is preliminary data.</text>
</comment>
<keyword evidence="8 9" id="KW-0067">ATP-binding</keyword>
<keyword evidence="6 9" id="KW-0547">Nucleotide-binding</keyword>
<feature type="binding site" evidence="9">
    <location>
        <begin position="345"/>
        <end position="348"/>
    </location>
    <ligand>
        <name>ATP</name>
        <dbReference type="ChEBI" id="CHEBI:30616"/>
    </ligand>
</feature>
<dbReference type="PRINTS" id="PR00477">
    <property type="entry name" value="PHGLYCKINASE"/>
</dbReference>
<sequence length="393" mass="40880">MSVIRMSDLDLNGKRVLIREDLNVPVKNGKVTSDARLRAAIPTIELALSKGAKVMVMSHLGRPEEGVYDAESSLQPVVDYLAQALAAPVRLASDYLAGIDINAGEVVVFENVRFNKGEGKNDDTLAQKLAALCDVFVMDAFGTAHRAQASTYGVAKFAPVACAGPLLVAELDALAAALKNPKRPLVAIVGGSKVSTKLTVLESLSGIVDQLIVGGGIANTFIAANGNNVGKSLFEADLVPEAQRLMAQANARGGNIPVPTDVVVGQAFSETTPATLKPVNAVDDGDMIFDIGPDTTAQLVNILKSAGTIVWNGPVGVFEFEQFAAGTKALAQAIADSDAFSIAGGGDTLAAIDKYNIADKVSYVSTGGGAFLEFLEGKTLPAVAILEQRAKTQ</sequence>
<evidence type="ECO:0000256" key="5">
    <source>
        <dbReference type="ARBA" id="ARBA00022679"/>
    </source>
</evidence>
<dbReference type="GO" id="GO:0016301">
    <property type="term" value="F:kinase activity"/>
    <property type="evidence" value="ECO:0007669"/>
    <property type="project" value="UniProtKB-KW"/>
</dbReference>
<dbReference type="Pfam" id="PF00162">
    <property type="entry name" value="PGK"/>
    <property type="match status" value="1"/>
</dbReference>
<evidence type="ECO:0000256" key="3">
    <source>
        <dbReference type="ARBA" id="ARBA00011245"/>
    </source>
</evidence>
<feature type="binding site" evidence="9">
    <location>
        <position position="113"/>
    </location>
    <ligand>
        <name>substrate</name>
    </ligand>
</feature>
<dbReference type="EC" id="2.7.2.3" evidence="4 9"/>
<dbReference type="SUPFAM" id="SSF53748">
    <property type="entry name" value="Phosphoglycerate kinase"/>
    <property type="match status" value="1"/>
</dbReference>
<feature type="binding site" evidence="9">
    <location>
        <position position="319"/>
    </location>
    <ligand>
        <name>ATP</name>
        <dbReference type="ChEBI" id="CHEBI:30616"/>
    </ligand>
</feature>
<proteinExistence type="inferred from homology"/>
<dbReference type="InterPro" id="IPR015911">
    <property type="entry name" value="Phosphoglycerate_kinase_CS"/>
</dbReference>
<dbReference type="Proteomes" id="UP000663814">
    <property type="component" value="Unassembled WGS sequence"/>
</dbReference>
<dbReference type="PANTHER" id="PTHR11406">
    <property type="entry name" value="PHOSPHOGLYCERATE KINASE"/>
    <property type="match status" value="1"/>
</dbReference>
<keyword evidence="7 9" id="KW-0418">Kinase</keyword>
<gene>
    <name evidence="9" type="primary">pgk</name>
    <name evidence="11" type="ORF">I4W93_002980</name>
</gene>
<feature type="binding site" evidence="9">
    <location>
        <position position="146"/>
    </location>
    <ligand>
        <name>substrate</name>
    </ligand>
</feature>
<dbReference type="Gene3D" id="3.40.50.1260">
    <property type="entry name" value="Phosphoglycerate kinase, N-terminal domain"/>
    <property type="match status" value="2"/>
</dbReference>
<accession>A0ABS7X4T5</accession>
<reference evidence="11 12" key="1">
    <citation type="submission" date="2020-12" db="EMBL/GenBank/DDBJ databases">
        <authorList>
            <person name="Ruan W."/>
            <person name="Khan S.A."/>
            <person name="Jeon C.O."/>
        </authorList>
    </citation>
    <scope>NUCLEOTIDE SEQUENCE [LARGE SCALE GENOMIC DNA]</scope>
    <source>
        <strain evidence="11 12">MA-13</strain>
    </source>
</reference>
<evidence type="ECO:0000256" key="1">
    <source>
        <dbReference type="ARBA" id="ARBA00000642"/>
    </source>
</evidence>
<keyword evidence="9" id="KW-0324">Glycolysis</keyword>
<dbReference type="InterPro" id="IPR001576">
    <property type="entry name" value="Phosphoglycerate_kinase"/>
</dbReference>
<keyword evidence="12" id="KW-1185">Reference proteome</keyword>
<name>A0ABS7X4T5_9GAMM</name>
<dbReference type="InterPro" id="IPR036043">
    <property type="entry name" value="Phosphoglycerate_kinase_sf"/>
</dbReference>
<comment type="caution">
    <text evidence="9">Lacks conserved residue(s) required for the propagation of feature annotation.</text>
</comment>
<dbReference type="PIRSF" id="PIRSF000724">
    <property type="entry name" value="Pgk"/>
    <property type="match status" value="1"/>
</dbReference>
<organism evidence="11 12">
    <name type="scientific">Rheinheimera maricola</name>
    <dbReference type="NCBI Taxonomy" id="2793282"/>
    <lineage>
        <taxon>Bacteria</taxon>
        <taxon>Pseudomonadati</taxon>
        <taxon>Pseudomonadota</taxon>
        <taxon>Gammaproteobacteria</taxon>
        <taxon>Chromatiales</taxon>
        <taxon>Chromatiaceae</taxon>
        <taxon>Rheinheimera</taxon>
    </lineage>
</organism>
<feature type="binding site" evidence="9">
    <location>
        <position position="36"/>
    </location>
    <ligand>
        <name>substrate</name>
    </ligand>
</feature>
<comment type="catalytic activity">
    <reaction evidence="1 9 10">
        <text>(2R)-3-phosphoglycerate + ATP = (2R)-3-phospho-glyceroyl phosphate + ADP</text>
        <dbReference type="Rhea" id="RHEA:14801"/>
        <dbReference type="ChEBI" id="CHEBI:30616"/>
        <dbReference type="ChEBI" id="CHEBI:57604"/>
        <dbReference type="ChEBI" id="CHEBI:58272"/>
        <dbReference type="ChEBI" id="CHEBI:456216"/>
        <dbReference type="EC" id="2.7.2.3"/>
    </reaction>
</comment>
<evidence type="ECO:0000256" key="4">
    <source>
        <dbReference type="ARBA" id="ARBA00013061"/>
    </source>
</evidence>
<comment type="subunit">
    <text evidence="3 9">Monomer.</text>
</comment>
<evidence type="ECO:0000256" key="6">
    <source>
        <dbReference type="ARBA" id="ARBA00022741"/>
    </source>
</evidence>
<dbReference type="PANTHER" id="PTHR11406:SF23">
    <property type="entry name" value="PHOSPHOGLYCERATE KINASE 1, CHLOROPLASTIC-RELATED"/>
    <property type="match status" value="1"/>
</dbReference>
<comment type="similarity">
    <text evidence="2 9 10">Belongs to the phosphoglycerate kinase family.</text>
</comment>
<comment type="pathway">
    <text evidence="9">Carbohydrate degradation; glycolysis; pyruvate from D-glyceraldehyde 3-phosphate: step 2/5.</text>
</comment>
<dbReference type="HAMAP" id="MF_00145">
    <property type="entry name" value="Phosphoglyc_kinase"/>
    <property type="match status" value="1"/>
</dbReference>
<evidence type="ECO:0000256" key="2">
    <source>
        <dbReference type="ARBA" id="ARBA00008982"/>
    </source>
</evidence>
<dbReference type="PROSITE" id="PS00111">
    <property type="entry name" value="PGLYCERATE_KINASE"/>
    <property type="match status" value="1"/>
</dbReference>
<evidence type="ECO:0000256" key="9">
    <source>
        <dbReference type="HAMAP-Rule" id="MF_00145"/>
    </source>
</evidence>
<keyword evidence="5 9" id="KW-0808">Transferase</keyword>
<feature type="binding site" evidence="9">
    <location>
        <begin position="21"/>
        <end position="23"/>
    </location>
    <ligand>
        <name>substrate</name>
    </ligand>
</feature>
<reference evidence="11 12" key="2">
    <citation type="submission" date="2021-08" db="EMBL/GenBank/DDBJ databases">
        <title>Rheinheimera aquimaris sp. nov., isolated from seawater of the East Sea in Korea.</title>
        <authorList>
            <person name="Kim K.H."/>
            <person name="Wenting R."/>
            <person name="Kim K.R."/>
            <person name="Jeon C.O."/>
        </authorList>
    </citation>
    <scope>NUCLEOTIDE SEQUENCE [LARGE SCALE GENOMIC DNA]</scope>
    <source>
        <strain evidence="11 12">MA-13</strain>
    </source>
</reference>
<dbReference type="RefSeq" id="WP_205309915.1">
    <property type="nucleotide sequence ID" value="NZ_JAERPS020000001.1"/>
</dbReference>
<dbReference type="EMBL" id="JAERPS020000001">
    <property type="protein sequence ID" value="MBZ9610555.1"/>
    <property type="molecule type" value="Genomic_DNA"/>
</dbReference>
<protein>
    <recommendedName>
        <fullName evidence="4 9">Phosphoglycerate kinase</fullName>
        <ecNumber evidence="4 9">2.7.2.3</ecNumber>
    </recommendedName>
</protein>
<evidence type="ECO:0000256" key="8">
    <source>
        <dbReference type="ARBA" id="ARBA00022840"/>
    </source>
</evidence>
<evidence type="ECO:0000313" key="11">
    <source>
        <dbReference type="EMBL" id="MBZ9610555.1"/>
    </source>
</evidence>